<dbReference type="Gene3D" id="3.20.20.190">
    <property type="entry name" value="Phosphatidylinositol (PI) phosphodiesterase"/>
    <property type="match status" value="1"/>
</dbReference>
<comment type="caution">
    <text evidence="1">The sequence shown here is derived from an EMBL/GenBank/DDBJ whole genome shotgun (WGS) entry which is preliminary data.</text>
</comment>
<dbReference type="AlphaFoldDB" id="A0AAN8JHY7"/>
<dbReference type="PROSITE" id="PS50007">
    <property type="entry name" value="PIPLC_X_DOMAIN"/>
    <property type="match status" value="1"/>
</dbReference>
<evidence type="ECO:0008006" key="3">
    <source>
        <dbReference type="Google" id="ProtNLM"/>
    </source>
</evidence>
<dbReference type="Proteomes" id="UP001347796">
    <property type="component" value="Unassembled WGS sequence"/>
</dbReference>
<organism evidence="1 2">
    <name type="scientific">Patella caerulea</name>
    <name type="common">Rayed Mediterranean limpet</name>
    <dbReference type="NCBI Taxonomy" id="87958"/>
    <lineage>
        <taxon>Eukaryota</taxon>
        <taxon>Metazoa</taxon>
        <taxon>Spiralia</taxon>
        <taxon>Lophotrochozoa</taxon>
        <taxon>Mollusca</taxon>
        <taxon>Gastropoda</taxon>
        <taxon>Patellogastropoda</taxon>
        <taxon>Patelloidea</taxon>
        <taxon>Patellidae</taxon>
        <taxon>Patella</taxon>
    </lineage>
</organism>
<dbReference type="GO" id="GO:0006629">
    <property type="term" value="P:lipid metabolic process"/>
    <property type="evidence" value="ECO:0007669"/>
    <property type="project" value="InterPro"/>
</dbReference>
<dbReference type="InterPro" id="IPR017946">
    <property type="entry name" value="PLC-like_Pdiesterase_TIM-brl"/>
</dbReference>
<evidence type="ECO:0000313" key="2">
    <source>
        <dbReference type="Proteomes" id="UP001347796"/>
    </source>
</evidence>
<dbReference type="EMBL" id="JAZGQO010000010">
    <property type="protein sequence ID" value="KAK6176073.1"/>
    <property type="molecule type" value="Genomic_DNA"/>
</dbReference>
<accession>A0AAN8JHY7</accession>
<proteinExistence type="predicted"/>
<dbReference type="PANTHER" id="PTHR13593">
    <property type="match status" value="1"/>
</dbReference>
<reference evidence="1 2" key="1">
    <citation type="submission" date="2024-01" db="EMBL/GenBank/DDBJ databases">
        <title>The genome of the rayed Mediterranean limpet Patella caerulea (Linnaeus, 1758).</title>
        <authorList>
            <person name="Anh-Thu Weber A."/>
            <person name="Halstead-Nussloch G."/>
        </authorList>
    </citation>
    <scope>NUCLEOTIDE SEQUENCE [LARGE SCALE GENOMIC DNA]</scope>
    <source>
        <strain evidence="1">AATW-2023a</strain>
        <tissue evidence="1">Whole specimen</tissue>
    </source>
</reference>
<dbReference type="PANTHER" id="PTHR13593:SF113">
    <property type="entry name" value="SI:DKEY-266F7.9"/>
    <property type="match status" value="1"/>
</dbReference>
<protein>
    <recommendedName>
        <fullName evidence="3">Phosphatidylinositol-specific phospholipase C X domain-containing protein</fullName>
    </recommendedName>
</protein>
<gene>
    <name evidence="1" type="ORF">SNE40_014429</name>
</gene>
<dbReference type="GO" id="GO:0008081">
    <property type="term" value="F:phosphoric diester hydrolase activity"/>
    <property type="evidence" value="ECO:0007669"/>
    <property type="project" value="InterPro"/>
</dbReference>
<sequence length="304" mass="34135">MTMAASTGNGNTTWMSKLPEPISNLPLYYLAIPGSHNSFSADLDRTQDVSIDEPGAIKFLGKIGGKGIICNWGKCQTLSIKEQLEAGIRYLDLRICRNPKSKQLTFLHGLYGRPVEELIANVQSFVEVFSKEVILIDVNHLYGCSADDVLRVFVSKMDEKLLSKDRLADSSQPPSLSNIWNSKYGTPRVTLFLNNHACGFDNLRIYSPWHNTDKHEALFQKLDTQKNNNNSFNVSQGVLTPQTKTILTNHSLKAFVDKTGINSRFMEWLKKKKSGRENGINICICDFIECNSYIDTVIGMNTEC</sequence>
<evidence type="ECO:0000313" key="1">
    <source>
        <dbReference type="EMBL" id="KAK6176073.1"/>
    </source>
</evidence>
<name>A0AAN8JHY7_PATCE</name>
<dbReference type="InterPro" id="IPR051057">
    <property type="entry name" value="PI-PLC_domain"/>
</dbReference>
<dbReference type="SUPFAM" id="SSF51695">
    <property type="entry name" value="PLC-like phosphodiesterases"/>
    <property type="match status" value="1"/>
</dbReference>
<keyword evidence="2" id="KW-1185">Reference proteome</keyword>